<feature type="transmembrane region" description="Helical" evidence="6">
    <location>
        <begin position="206"/>
        <end position="224"/>
    </location>
</feature>
<feature type="transmembrane region" description="Helical" evidence="6">
    <location>
        <begin position="83"/>
        <end position="103"/>
    </location>
</feature>
<protein>
    <recommendedName>
        <fullName evidence="9">Amino acid permease/ SLC12A domain-containing protein</fullName>
    </recommendedName>
</protein>
<evidence type="ECO:0000256" key="1">
    <source>
        <dbReference type="ARBA" id="ARBA00004141"/>
    </source>
</evidence>
<dbReference type="PIRSF" id="PIRSF006060">
    <property type="entry name" value="AA_transporter"/>
    <property type="match status" value="1"/>
</dbReference>
<dbReference type="RefSeq" id="XP_014556643.1">
    <property type="nucleotide sequence ID" value="XM_014701157.1"/>
</dbReference>
<reference evidence="7 8" key="1">
    <citation type="journal article" date="2013" name="PLoS Genet.">
        <title>Comparative genome structure, secondary metabolite, and effector coding capacity across Cochliobolus pathogens.</title>
        <authorList>
            <person name="Condon B.J."/>
            <person name="Leng Y."/>
            <person name="Wu D."/>
            <person name="Bushley K.E."/>
            <person name="Ohm R.A."/>
            <person name="Otillar R."/>
            <person name="Martin J."/>
            <person name="Schackwitz W."/>
            <person name="Grimwood J."/>
            <person name="MohdZainudin N."/>
            <person name="Xue C."/>
            <person name="Wang R."/>
            <person name="Manning V.A."/>
            <person name="Dhillon B."/>
            <person name="Tu Z.J."/>
            <person name="Steffenson B.J."/>
            <person name="Salamov A."/>
            <person name="Sun H."/>
            <person name="Lowry S."/>
            <person name="LaButti K."/>
            <person name="Han J."/>
            <person name="Copeland A."/>
            <person name="Lindquist E."/>
            <person name="Barry K."/>
            <person name="Schmutz J."/>
            <person name="Baker S.E."/>
            <person name="Ciuffetti L.M."/>
            <person name="Grigoriev I.V."/>
            <person name="Zhong S."/>
            <person name="Turgeon B.G."/>
        </authorList>
    </citation>
    <scope>NUCLEOTIDE SEQUENCE [LARGE SCALE GENOMIC DNA]</scope>
    <source>
        <strain evidence="7 8">FI3</strain>
    </source>
</reference>
<evidence type="ECO:0000256" key="2">
    <source>
        <dbReference type="ARBA" id="ARBA00022448"/>
    </source>
</evidence>
<dbReference type="PANTHER" id="PTHR45649:SF16">
    <property type="entry name" value="7-KETO 8-AMINOPELARGONIC ACID TRANSPORTER"/>
    <property type="match status" value="1"/>
</dbReference>
<dbReference type="HOGENOM" id="CLU_004495_2_3_1"/>
<accession>W7EJP2</accession>
<dbReference type="EMBL" id="KI968733">
    <property type="protein sequence ID" value="EUN27039.1"/>
    <property type="molecule type" value="Genomic_DNA"/>
</dbReference>
<dbReference type="Pfam" id="PF13520">
    <property type="entry name" value="AA_permease_2"/>
    <property type="match status" value="1"/>
</dbReference>
<proteinExistence type="predicted"/>
<evidence type="ECO:0000313" key="8">
    <source>
        <dbReference type="Proteomes" id="UP000054337"/>
    </source>
</evidence>
<evidence type="ECO:0008006" key="9">
    <source>
        <dbReference type="Google" id="ProtNLM"/>
    </source>
</evidence>
<dbReference type="Gene3D" id="1.20.1740.10">
    <property type="entry name" value="Amino acid/polyamine transporter I"/>
    <property type="match status" value="1"/>
</dbReference>
<evidence type="ECO:0000313" key="7">
    <source>
        <dbReference type="EMBL" id="EUN27039.1"/>
    </source>
</evidence>
<feature type="transmembrane region" description="Helical" evidence="6">
    <location>
        <begin position="486"/>
        <end position="508"/>
    </location>
</feature>
<gene>
    <name evidence="7" type="ORF">COCVIDRAFT_99295</name>
</gene>
<dbReference type="Proteomes" id="UP000054337">
    <property type="component" value="Unassembled WGS sequence"/>
</dbReference>
<evidence type="ECO:0000256" key="6">
    <source>
        <dbReference type="SAM" id="Phobius"/>
    </source>
</evidence>
<dbReference type="InterPro" id="IPR002293">
    <property type="entry name" value="AA/rel_permease1"/>
</dbReference>
<dbReference type="GO" id="GO:0022857">
    <property type="term" value="F:transmembrane transporter activity"/>
    <property type="evidence" value="ECO:0007669"/>
    <property type="project" value="InterPro"/>
</dbReference>
<feature type="transmembrane region" description="Helical" evidence="6">
    <location>
        <begin position="458"/>
        <end position="480"/>
    </location>
</feature>
<keyword evidence="4 6" id="KW-1133">Transmembrane helix</keyword>
<keyword evidence="8" id="KW-1185">Reference proteome</keyword>
<feature type="transmembrane region" description="Helical" evidence="6">
    <location>
        <begin position="343"/>
        <end position="367"/>
    </location>
</feature>
<name>W7EJP2_BIPV3</name>
<sequence length="531" mass="58000">MAGQIASPVDSQPSSEKKLALEDGVTGDLVSIPSIGENYAVTELDDERFNLWSVLGVQYTTSATPLSICGFMQFTLAVGGSPFFFWGFLVVVVLQGLLVLSFAELGSSFPHVAGMSQTYWTSVLAPPKYKKFLTYFNGIMTIWAWIFGLTGGYLLSSQFVVAGASILSPSYTIQHWHLYLLAICMALVSVILNTVLIKIYPLLNKFALFWINGGLIYMLVVLLVKAQPKASGSSVFVDVVNRTGWSSNGLVFLMGLFPGQAALALPDAVTHMSEEVPNPQRRIPQVMVGSFLLSSIGGIITIVVVMFCIINHDNLLQPLGGQPILQICWDAWNNEAWVITVDIIFIATFMQASISTVTSISRIVWSFAKSGGLPFVAWVTHVNPKMQLPVNAILLCAGIGITLDTLQFAPSYVLNALYGSGVICVLFSYGIPLTLLLARGRQSLPRNRYFSLGKFGPLVNIMTLVWLLLSAIVFCIPLSYPVTDDAMNWAPVVGAATIVISLINWLVVRNTYELPKAFLFHRTHGLHNEGS</sequence>
<organism evidence="7 8">
    <name type="scientific">Bipolaris victoriae (strain FI3)</name>
    <name type="common">Victoria blight of oats agent</name>
    <name type="synonym">Cochliobolus victoriae</name>
    <dbReference type="NCBI Taxonomy" id="930091"/>
    <lineage>
        <taxon>Eukaryota</taxon>
        <taxon>Fungi</taxon>
        <taxon>Dikarya</taxon>
        <taxon>Ascomycota</taxon>
        <taxon>Pezizomycotina</taxon>
        <taxon>Dothideomycetes</taxon>
        <taxon>Pleosporomycetidae</taxon>
        <taxon>Pleosporales</taxon>
        <taxon>Pleosporineae</taxon>
        <taxon>Pleosporaceae</taxon>
        <taxon>Bipolaris</taxon>
    </lineage>
</organism>
<feature type="transmembrane region" description="Helical" evidence="6">
    <location>
        <begin position="286"/>
        <end position="312"/>
    </location>
</feature>
<evidence type="ECO:0000256" key="3">
    <source>
        <dbReference type="ARBA" id="ARBA00022692"/>
    </source>
</evidence>
<evidence type="ECO:0000256" key="4">
    <source>
        <dbReference type="ARBA" id="ARBA00022989"/>
    </source>
</evidence>
<keyword evidence="5 6" id="KW-0472">Membrane</keyword>
<dbReference type="GeneID" id="26260727"/>
<feature type="transmembrane region" description="Helical" evidence="6">
    <location>
        <begin position="388"/>
        <end position="410"/>
    </location>
</feature>
<evidence type="ECO:0000256" key="5">
    <source>
        <dbReference type="ARBA" id="ARBA00023136"/>
    </source>
</evidence>
<keyword evidence="3 6" id="KW-0812">Transmembrane</keyword>
<feature type="transmembrane region" description="Helical" evidence="6">
    <location>
        <begin position="132"/>
        <end position="156"/>
    </location>
</feature>
<feature type="transmembrane region" description="Helical" evidence="6">
    <location>
        <begin position="416"/>
        <end position="438"/>
    </location>
</feature>
<dbReference type="PANTHER" id="PTHR45649">
    <property type="entry name" value="AMINO-ACID PERMEASE BAT1"/>
    <property type="match status" value="1"/>
</dbReference>
<dbReference type="AlphaFoldDB" id="W7EJP2"/>
<comment type="subcellular location">
    <subcellularLocation>
        <location evidence="1">Membrane</location>
        <topology evidence="1">Multi-pass membrane protein</topology>
    </subcellularLocation>
</comment>
<keyword evidence="2" id="KW-0813">Transport</keyword>
<feature type="transmembrane region" description="Helical" evidence="6">
    <location>
        <begin position="176"/>
        <end position="199"/>
    </location>
</feature>
<dbReference type="GO" id="GO:0016020">
    <property type="term" value="C:membrane"/>
    <property type="evidence" value="ECO:0007669"/>
    <property type="project" value="UniProtKB-SubCell"/>
</dbReference>